<organism evidence="1 2">
    <name type="scientific">Gordonia oryzae</name>
    <dbReference type="NCBI Taxonomy" id="2487349"/>
    <lineage>
        <taxon>Bacteria</taxon>
        <taxon>Bacillati</taxon>
        <taxon>Actinomycetota</taxon>
        <taxon>Actinomycetes</taxon>
        <taxon>Mycobacteriales</taxon>
        <taxon>Gordoniaceae</taxon>
        <taxon>Gordonia</taxon>
    </lineage>
</organism>
<keyword evidence="1" id="KW-0378">Hydrolase</keyword>
<reference evidence="1 2" key="1">
    <citation type="submission" date="2018-11" db="EMBL/GenBank/DDBJ databases">
        <title>Draft genome sequence of Gordonia sp. RS15-1S isolated from rice stems.</title>
        <authorList>
            <person name="Muangham S."/>
        </authorList>
    </citation>
    <scope>NUCLEOTIDE SEQUENCE [LARGE SCALE GENOMIC DNA]</scope>
    <source>
        <strain evidence="1 2">RS15-1S</strain>
    </source>
</reference>
<dbReference type="Gene3D" id="3.40.50.1000">
    <property type="entry name" value="HAD superfamily/HAD-like"/>
    <property type="match status" value="1"/>
</dbReference>
<dbReference type="InterPro" id="IPR036412">
    <property type="entry name" value="HAD-like_sf"/>
</dbReference>
<dbReference type="SFLD" id="SFLDG01129">
    <property type="entry name" value="C1.5:_HAD__Beta-PGM__Phosphata"/>
    <property type="match status" value="1"/>
</dbReference>
<sequence length="227" mass="23965">MSRPDPTDPDTVLLVDLDGTITDSFTGIANSFRHALTAVGAPPAPEAVVAGIAGPPMIDTLRELGLDEATAHEAMRAYRARYVDVGWLENSVFDGMDTLLGDLGASGRTLAVATSKNQTTARAILDHFGLASHFRVIAGASDDGTRRHKPDVIAHALAQLGISLDPHTHRPARPAVMIGDRSHDVEGAARFGIPTIIVGWGYALAGERDAAAWSVDSMSDLREVLGV</sequence>
<dbReference type="GO" id="GO:0004713">
    <property type="term" value="F:protein tyrosine kinase activity"/>
    <property type="evidence" value="ECO:0007669"/>
    <property type="project" value="TreeGrafter"/>
</dbReference>
<dbReference type="SFLD" id="SFLDS00003">
    <property type="entry name" value="Haloacid_Dehalogenase"/>
    <property type="match status" value="1"/>
</dbReference>
<evidence type="ECO:0000313" key="2">
    <source>
        <dbReference type="Proteomes" id="UP000267536"/>
    </source>
</evidence>
<keyword evidence="2" id="KW-1185">Reference proteome</keyword>
<dbReference type="InterPro" id="IPR041492">
    <property type="entry name" value="HAD_2"/>
</dbReference>
<dbReference type="InterPro" id="IPR023198">
    <property type="entry name" value="PGP-like_dom2"/>
</dbReference>
<dbReference type="PANTHER" id="PTHR43434:SF20">
    <property type="entry name" value="5'-NUCLEOTIDASE"/>
    <property type="match status" value="1"/>
</dbReference>
<dbReference type="PANTHER" id="PTHR43434">
    <property type="entry name" value="PHOSPHOGLYCOLATE PHOSPHATASE"/>
    <property type="match status" value="1"/>
</dbReference>
<name>A0A3N4GRS6_9ACTN</name>
<gene>
    <name evidence="1" type="ORF">EF294_07750</name>
</gene>
<dbReference type="AlphaFoldDB" id="A0A3N4GRS6"/>
<protein>
    <submittedName>
        <fullName evidence="1">HAD family hydrolase</fullName>
    </submittedName>
</protein>
<dbReference type="EMBL" id="RKMH01000005">
    <property type="protein sequence ID" value="RPA63396.1"/>
    <property type="molecule type" value="Genomic_DNA"/>
</dbReference>
<dbReference type="GO" id="GO:0005829">
    <property type="term" value="C:cytosol"/>
    <property type="evidence" value="ECO:0007669"/>
    <property type="project" value="TreeGrafter"/>
</dbReference>
<dbReference type="Gene3D" id="1.10.150.240">
    <property type="entry name" value="Putative phosphatase, domain 2"/>
    <property type="match status" value="1"/>
</dbReference>
<dbReference type="InterPro" id="IPR050155">
    <property type="entry name" value="HAD-like_hydrolase_sf"/>
</dbReference>
<comment type="caution">
    <text evidence="1">The sequence shown here is derived from an EMBL/GenBank/DDBJ whole genome shotgun (WGS) entry which is preliminary data.</text>
</comment>
<accession>A0A3N4GRS6</accession>
<dbReference type="Proteomes" id="UP000267536">
    <property type="component" value="Unassembled WGS sequence"/>
</dbReference>
<evidence type="ECO:0000313" key="1">
    <source>
        <dbReference type="EMBL" id="RPA63396.1"/>
    </source>
</evidence>
<dbReference type="GO" id="GO:0016787">
    <property type="term" value="F:hydrolase activity"/>
    <property type="evidence" value="ECO:0007669"/>
    <property type="project" value="UniProtKB-KW"/>
</dbReference>
<dbReference type="SUPFAM" id="SSF56784">
    <property type="entry name" value="HAD-like"/>
    <property type="match status" value="1"/>
</dbReference>
<dbReference type="OrthoDB" id="9776368at2"/>
<dbReference type="RefSeq" id="WP_123927722.1">
    <property type="nucleotide sequence ID" value="NZ_JBPSDP010000001.1"/>
</dbReference>
<dbReference type="InterPro" id="IPR023214">
    <property type="entry name" value="HAD_sf"/>
</dbReference>
<dbReference type="Pfam" id="PF13419">
    <property type="entry name" value="HAD_2"/>
    <property type="match status" value="1"/>
</dbReference>
<proteinExistence type="predicted"/>